<proteinExistence type="predicted"/>
<comment type="caution">
    <text evidence="2">The sequence shown here is derived from an EMBL/GenBank/DDBJ whole genome shotgun (WGS) entry which is preliminary data.</text>
</comment>
<evidence type="ECO:0000313" key="3">
    <source>
        <dbReference type="Proteomes" id="UP000828390"/>
    </source>
</evidence>
<dbReference type="EMBL" id="JAIWYP010000004">
    <property type="protein sequence ID" value="KAH3839568.1"/>
    <property type="molecule type" value="Genomic_DNA"/>
</dbReference>
<evidence type="ECO:0000256" key="1">
    <source>
        <dbReference type="SAM" id="MobiDB-lite"/>
    </source>
</evidence>
<feature type="region of interest" description="Disordered" evidence="1">
    <location>
        <begin position="58"/>
        <end position="85"/>
    </location>
</feature>
<feature type="compositionally biased region" description="Polar residues" evidence="1">
    <location>
        <begin position="76"/>
        <end position="85"/>
    </location>
</feature>
<evidence type="ECO:0000313" key="2">
    <source>
        <dbReference type="EMBL" id="KAH3839568.1"/>
    </source>
</evidence>
<reference evidence="2" key="1">
    <citation type="journal article" date="2019" name="bioRxiv">
        <title>The Genome of the Zebra Mussel, Dreissena polymorpha: A Resource for Invasive Species Research.</title>
        <authorList>
            <person name="McCartney M.A."/>
            <person name="Auch B."/>
            <person name="Kono T."/>
            <person name="Mallez S."/>
            <person name="Zhang Y."/>
            <person name="Obille A."/>
            <person name="Becker A."/>
            <person name="Abrahante J.E."/>
            <person name="Garbe J."/>
            <person name="Badalamenti J.P."/>
            <person name="Herman A."/>
            <person name="Mangelson H."/>
            <person name="Liachko I."/>
            <person name="Sullivan S."/>
            <person name="Sone E.D."/>
            <person name="Koren S."/>
            <person name="Silverstein K.A.T."/>
            <person name="Beckman K.B."/>
            <person name="Gohl D.M."/>
        </authorList>
    </citation>
    <scope>NUCLEOTIDE SEQUENCE</scope>
    <source>
        <strain evidence="2">Duluth1</strain>
        <tissue evidence="2">Whole animal</tissue>
    </source>
</reference>
<feature type="compositionally biased region" description="Low complexity" evidence="1">
    <location>
        <begin position="62"/>
        <end position="75"/>
    </location>
</feature>
<accession>A0A9D4KHF8</accession>
<sequence>MQGKEYLVMAGKEVEKVYQNVNVWAQENVPKYVAIMKEKWNDLCIFAINQYEKFTGKDEATAKPTTSKPTTTTTTLNLQPLQQHT</sequence>
<reference evidence="2" key="2">
    <citation type="submission" date="2020-11" db="EMBL/GenBank/DDBJ databases">
        <authorList>
            <person name="McCartney M.A."/>
            <person name="Auch B."/>
            <person name="Kono T."/>
            <person name="Mallez S."/>
            <person name="Becker A."/>
            <person name="Gohl D.M."/>
            <person name="Silverstein K.A.T."/>
            <person name="Koren S."/>
            <person name="Bechman K.B."/>
            <person name="Herman A."/>
            <person name="Abrahante J.E."/>
            <person name="Garbe J."/>
        </authorList>
    </citation>
    <scope>NUCLEOTIDE SEQUENCE</scope>
    <source>
        <strain evidence="2">Duluth1</strain>
        <tissue evidence="2">Whole animal</tissue>
    </source>
</reference>
<gene>
    <name evidence="2" type="ORF">DPMN_113000</name>
</gene>
<dbReference type="Proteomes" id="UP000828390">
    <property type="component" value="Unassembled WGS sequence"/>
</dbReference>
<organism evidence="2 3">
    <name type="scientific">Dreissena polymorpha</name>
    <name type="common">Zebra mussel</name>
    <name type="synonym">Mytilus polymorpha</name>
    <dbReference type="NCBI Taxonomy" id="45954"/>
    <lineage>
        <taxon>Eukaryota</taxon>
        <taxon>Metazoa</taxon>
        <taxon>Spiralia</taxon>
        <taxon>Lophotrochozoa</taxon>
        <taxon>Mollusca</taxon>
        <taxon>Bivalvia</taxon>
        <taxon>Autobranchia</taxon>
        <taxon>Heteroconchia</taxon>
        <taxon>Euheterodonta</taxon>
        <taxon>Imparidentia</taxon>
        <taxon>Neoheterodontei</taxon>
        <taxon>Myida</taxon>
        <taxon>Dreissenoidea</taxon>
        <taxon>Dreissenidae</taxon>
        <taxon>Dreissena</taxon>
    </lineage>
</organism>
<protein>
    <submittedName>
        <fullName evidence="2">Uncharacterized protein</fullName>
    </submittedName>
</protein>
<dbReference type="AlphaFoldDB" id="A0A9D4KHF8"/>
<name>A0A9D4KHF8_DREPO</name>
<keyword evidence="3" id="KW-1185">Reference proteome</keyword>